<accession>A0ABN9LFP8</accession>
<proteinExistence type="predicted"/>
<organism evidence="1 2">
    <name type="scientific">Ranitomeya imitator</name>
    <name type="common">mimic poison frog</name>
    <dbReference type="NCBI Taxonomy" id="111125"/>
    <lineage>
        <taxon>Eukaryota</taxon>
        <taxon>Metazoa</taxon>
        <taxon>Chordata</taxon>
        <taxon>Craniata</taxon>
        <taxon>Vertebrata</taxon>
        <taxon>Euteleostomi</taxon>
        <taxon>Amphibia</taxon>
        <taxon>Batrachia</taxon>
        <taxon>Anura</taxon>
        <taxon>Neobatrachia</taxon>
        <taxon>Hyloidea</taxon>
        <taxon>Dendrobatidae</taxon>
        <taxon>Dendrobatinae</taxon>
        <taxon>Ranitomeya</taxon>
    </lineage>
</organism>
<keyword evidence="2" id="KW-1185">Reference proteome</keyword>
<dbReference type="Proteomes" id="UP001176940">
    <property type="component" value="Unassembled WGS sequence"/>
</dbReference>
<name>A0ABN9LFP8_9NEOB</name>
<sequence>MPFYLLQPFSDRRAAMMHQEDKEQRLQRYNLPCLKHVSLILMRLQRYNTPLPKQESLILTVYEEEKRIGYQQKKGI</sequence>
<dbReference type="EMBL" id="CAUEEQ010017611">
    <property type="protein sequence ID" value="CAJ0940587.1"/>
    <property type="molecule type" value="Genomic_DNA"/>
</dbReference>
<gene>
    <name evidence="1" type="ORF">RIMI_LOCUS8747684</name>
</gene>
<protein>
    <submittedName>
        <fullName evidence="1">Uncharacterized protein</fullName>
    </submittedName>
</protein>
<evidence type="ECO:0000313" key="1">
    <source>
        <dbReference type="EMBL" id="CAJ0940587.1"/>
    </source>
</evidence>
<reference evidence="1" key="1">
    <citation type="submission" date="2023-07" db="EMBL/GenBank/DDBJ databases">
        <authorList>
            <person name="Stuckert A."/>
        </authorList>
    </citation>
    <scope>NUCLEOTIDE SEQUENCE</scope>
</reference>
<comment type="caution">
    <text evidence="1">The sequence shown here is derived from an EMBL/GenBank/DDBJ whole genome shotgun (WGS) entry which is preliminary data.</text>
</comment>
<evidence type="ECO:0000313" key="2">
    <source>
        <dbReference type="Proteomes" id="UP001176940"/>
    </source>
</evidence>